<evidence type="ECO:0000313" key="3">
    <source>
        <dbReference type="Proteomes" id="UP000237000"/>
    </source>
</evidence>
<keyword evidence="3" id="KW-1185">Reference proteome</keyword>
<dbReference type="InParanoid" id="A0A2P5EK48"/>
<organism evidence="2 3">
    <name type="scientific">Trema orientale</name>
    <name type="common">Charcoal tree</name>
    <name type="synonym">Celtis orientalis</name>
    <dbReference type="NCBI Taxonomy" id="63057"/>
    <lineage>
        <taxon>Eukaryota</taxon>
        <taxon>Viridiplantae</taxon>
        <taxon>Streptophyta</taxon>
        <taxon>Embryophyta</taxon>
        <taxon>Tracheophyta</taxon>
        <taxon>Spermatophyta</taxon>
        <taxon>Magnoliopsida</taxon>
        <taxon>eudicotyledons</taxon>
        <taxon>Gunneridae</taxon>
        <taxon>Pentapetalae</taxon>
        <taxon>rosids</taxon>
        <taxon>fabids</taxon>
        <taxon>Rosales</taxon>
        <taxon>Cannabaceae</taxon>
        <taxon>Trema</taxon>
    </lineage>
</organism>
<feature type="compositionally biased region" description="Polar residues" evidence="1">
    <location>
        <begin position="43"/>
        <end position="64"/>
    </location>
</feature>
<feature type="non-terminal residue" evidence="2">
    <location>
        <position position="84"/>
    </location>
</feature>
<proteinExistence type="predicted"/>
<feature type="compositionally biased region" description="Basic and acidic residues" evidence="1">
    <location>
        <begin position="24"/>
        <end position="42"/>
    </location>
</feature>
<feature type="compositionally biased region" description="Basic and acidic residues" evidence="1">
    <location>
        <begin position="65"/>
        <end position="75"/>
    </location>
</feature>
<dbReference type="EMBL" id="JXTC01000140">
    <property type="protein sequence ID" value="PON85921.1"/>
    <property type="molecule type" value="Genomic_DNA"/>
</dbReference>
<dbReference type="AlphaFoldDB" id="A0A2P5EK48"/>
<evidence type="ECO:0000313" key="2">
    <source>
        <dbReference type="EMBL" id="PON85921.1"/>
    </source>
</evidence>
<dbReference type="OrthoDB" id="10474358at2759"/>
<sequence>MDGSSNVMENAATVVNLDQGTENVPKDPQEEHTKDCPQEKDSSSLQEFTNDNVNTSDLSPTKSFASKDEGWQEVHSKKKKKAAQ</sequence>
<protein>
    <submittedName>
        <fullName evidence="2">Uncharacterized protein</fullName>
    </submittedName>
</protein>
<feature type="region of interest" description="Disordered" evidence="1">
    <location>
        <begin position="1"/>
        <end position="84"/>
    </location>
</feature>
<dbReference type="Proteomes" id="UP000237000">
    <property type="component" value="Unassembled WGS sequence"/>
</dbReference>
<gene>
    <name evidence="2" type="ORF">TorRG33x02_182810</name>
</gene>
<evidence type="ECO:0000256" key="1">
    <source>
        <dbReference type="SAM" id="MobiDB-lite"/>
    </source>
</evidence>
<comment type="caution">
    <text evidence="2">The sequence shown here is derived from an EMBL/GenBank/DDBJ whole genome shotgun (WGS) entry which is preliminary data.</text>
</comment>
<accession>A0A2P5EK48</accession>
<reference evidence="3" key="1">
    <citation type="submission" date="2016-06" db="EMBL/GenBank/DDBJ databases">
        <title>Parallel loss of symbiosis genes in relatives of nitrogen-fixing non-legume Parasponia.</title>
        <authorList>
            <person name="Van Velzen R."/>
            <person name="Holmer R."/>
            <person name="Bu F."/>
            <person name="Rutten L."/>
            <person name="Van Zeijl A."/>
            <person name="Liu W."/>
            <person name="Santuari L."/>
            <person name="Cao Q."/>
            <person name="Sharma T."/>
            <person name="Shen D."/>
            <person name="Roswanjaya Y."/>
            <person name="Wardhani T."/>
            <person name="Kalhor M.S."/>
            <person name="Jansen J."/>
            <person name="Van den Hoogen J."/>
            <person name="Gungor B."/>
            <person name="Hartog M."/>
            <person name="Hontelez J."/>
            <person name="Verver J."/>
            <person name="Yang W.-C."/>
            <person name="Schijlen E."/>
            <person name="Repin R."/>
            <person name="Schilthuizen M."/>
            <person name="Schranz E."/>
            <person name="Heidstra R."/>
            <person name="Miyata K."/>
            <person name="Fedorova E."/>
            <person name="Kohlen W."/>
            <person name="Bisseling T."/>
            <person name="Smit S."/>
            <person name="Geurts R."/>
        </authorList>
    </citation>
    <scope>NUCLEOTIDE SEQUENCE [LARGE SCALE GENOMIC DNA]</scope>
    <source>
        <strain evidence="3">cv. RG33-2</strain>
    </source>
</reference>
<name>A0A2P5EK48_TREOI</name>